<feature type="region of interest" description="Disordered" evidence="1">
    <location>
        <begin position="27"/>
        <end position="72"/>
    </location>
</feature>
<feature type="compositionally biased region" description="Low complexity" evidence="1">
    <location>
        <begin position="36"/>
        <end position="46"/>
    </location>
</feature>
<reference evidence="2 3" key="1">
    <citation type="submission" date="2018-04" db="EMBL/GenBank/DDBJ databases">
        <title>The genome of golden apple snail Pomacea canaliculata provides insight into stress tolerance and invasive adaptation.</title>
        <authorList>
            <person name="Liu C."/>
            <person name="Liu B."/>
            <person name="Ren Y."/>
            <person name="Zhang Y."/>
            <person name="Wang H."/>
            <person name="Li S."/>
            <person name="Jiang F."/>
            <person name="Yin L."/>
            <person name="Zhang G."/>
            <person name="Qian W."/>
            <person name="Fan W."/>
        </authorList>
    </citation>
    <scope>NUCLEOTIDE SEQUENCE [LARGE SCALE GENOMIC DNA]</scope>
    <source>
        <strain evidence="2">SZHN2017</strain>
        <tissue evidence="2">Muscle</tissue>
    </source>
</reference>
<feature type="compositionally biased region" description="Polar residues" evidence="1">
    <location>
        <begin position="59"/>
        <end position="72"/>
    </location>
</feature>
<evidence type="ECO:0000313" key="2">
    <source>
        <dbReference type="EMBL" id="PVD23594.1"/>
    </source>
</evidence>
<evidence type="ECO:0000256" key="1">
    <source>
        <dbReference type="SAM" id="MobiDB-lite"/>
    </source>
</evidence>
<evidence type="ECO:0000313" key="3">
    <source>
        <dbReference type="Proteomes" id="UP000245119"/>
    </source>
</evidence>
<dbReference type="Proteomes" id="UP000245119">
    <property type="component" value="Linkage Group LG10"/>
</dbReference>
<protein>
    <submittedName>
        <fullName evidence="2">Uncharacterized protein</fullName>
    </submittedName>
</protein>
<dbReference type="AlphaFoldDB" id="A0A2T7NQZ2"/>
<keyword evidence="3" id="KW-1185">Reference proteome</keyword>
<sequence>MNIAIQRLISIRLSSLYKLDLMVPPNSESRPAMGCSSSKHLTTSSSGKKKQPRHKQLQEDMSSQGVTSSTWVEQSSLKTGVGAISISAPERGSGDCDVTLPSPTSADSVDVQLACAPSGGGSSCEETLAMSGGGGLDAPLLLAS</sequence>
<comment type="caution">
    <text evidence="2">The sequence shown here is derived from an EMBL/GenBank/DDBJ whole genome shotgun (WGS) entry which is preliminary data.</text>
</comment>
<gene>
    <name evidence="2" type="ORF">C0Q70_16866</name>
</gene>
<dbReference type="EMBL" id="PZQS01000010">
    <property type="protein sequence ID" value="PVD23594.1"/>
    <property type="molecule type" value="Genomic_DNA"/>
</dbReference>
<proteinExistence type="predicted"/>
<organism evidence="2 3">
    <name type="scientific">Pomacea canaliculata</name>
    <name type="common">Golden apple snail</name>
    <dbReference type="NCBI Taxonomy" id="400727"/>
    <lineage>
        <taxon>Eukaryota</taxon>
        <taxon>Metazoa</taxon>
        <taxon>Spiralia</taxon>
        <taxon>Lophotrochozoa</taxon>
        <taxon>Mollusca</taxon>
        <taxon>Gastropoda</taxon>
        <taxon>Caenogastropoda</taxon>
        <taxon>Architaenioglossa</taxon>
        <taxon>Ampullarioidea</taxon>
        <taxon>Ampullariidae</taxon>
        <taxon>Pomacea</taxon>
    </lineage>
</organism>
<name>A0A2T7NQZ2_POMCA</name>
<accession>A0A2T7NQZ2</accession>